<evidence type="ECO:0000259" key="1">
    <source>
        <dbReference type="Pfam" id="PF12183"/>
    </source>
</evidence>
<reference evidence="2" key="1">
    <citation type="submission" date="2010-11" db="EMBL/GenBank/DDBJ databases">
        <title>BsiWI restriction-modification system genes.</title>
        <authorList>
            <person name="Zhu Z."/>
        </authorList>
    </citation>
    <scope>NUCLEOTIDE SEQUENCE</scope>
    <source>
        <strain evidence="2">NEBM184</strain>
    </source>
</reference>
<dbReference type="InterPro" id="IPR022009">
    <property type="entry name" value="Resctriction_endonuc_II_NotI"/>
</dbReference>
<evidence type="ECO:0000313" key="2">
    <source>
        <dbReference type="EMBL" id="ADR73008.1"/>
    </source>
</evidence>
<feature type="domain" description="Restriction endonuclease type II NotI" evidence="1">
    <location>
        <begin position="27"/>
        <end position="215"/>
    </location>
</feature>
<dbReference type="EMBL" id="HQ636110">
    <property type="protein sequence ID" value="ADR73008.1"/>
    <property type="molecule type" value="Genomic_DNA"/>
</dbReference>
<gene>
    <name evidence="2" type="primary">bsiWIR</name>
</gene>
<organism evidence="2">
    <name type="scientific">Bacillus sp. NEBM184</name>
    <dbReference type="NCBI Taxonomy" id="932688"/>
    <lineage>
        <taxon>Bacteria</taxon>
        <taxon>Bacillati</taxon>
        <taxon>Bacillota</taxon>
        <taxon>Bacilli</taxon>
        <taxon>Bacillales</taxon>
        <taxon>Bacillaceae</taxon>
        <taxon>Bacillus</taxon>
    </lineage>
</organism>
<protein>
    <submittedName>
        <fullName evidence="2">BsiWI</fullName>
    </submittedName>
</protein>
<name>E5Q8V3_9BACI</name>
<accession>E5Q8V3</accession>
<dbReference type="Pfam" id="PF12183">
    <property type="entry name" value="NotI"/>
    <property type="match status" value="1"/>
</dbReference>
<proteinExistence type="predicted"/>
<sequence>MTKVKELFGLNTSVKGTDWGKVVTEQHCPFLNKKCIKNRKSQAEIAIGTCTMSYGKVSKDIIICPHRLLENRKIFIDCIHLLTMHEPGNELHVVSEVSIPGGNVDYFLVSAKDGKVKDFVGIELQTMDTTGTVWPERERFLKDAGYSGYDKEAIDSDKSFGMNWKHTAKTILVQLHHKVKTFEHVNKKLVLVIQEPLIDYMKKEFSFSHVGNAKLGDPLHFHPYSLDTREDNQLHLNLKTRLSTDSDGMAMCLGLQAEAKVELTEIIAKLEEKMKNATVSTLLTL</sequence>
<dbReference type="AlphaFoldDB" id="E5Q8V3"/>